<name>A0A3G2UXV8_SPHYA</name>
<protein>
    <recommendedName>
        <fullName evidence="1">Knr4/Smi1-like domain-containing protein</fullName>
    </recommendedName>
</protein>
<dbReference type="SUPFAM" id="SSF160631">
    <property type="entry name" value="SMI1/KNR4-like"/>
    <property type="match status" value="1"/>
</dbReference>
<dbReference type="EMBL" id="CP033230">
    <property type="protein sequence ID" value="AYO77091.1"/>
    <property type="molecule type" value="Genomic_DNA"/>
</dbReference>
<evidence type="ECO:0000259" key="1">
    <source>
        <dbReference type="Pfam" id="PF09346"/>
    </source>
</evidence>
<reference evidence="2 3" key="1">
    <citation type="submission" date="2018-10" db="EMBL/GenBank/DDBJ databases">
        <title>Characterization and genome analysis of a novel bacterium Sphingobium yanoikuyae SJTF8 capable of degrading PAHs.</title>
        <authorList>
            <person name="Yin C."/>
            <person name="Xiong W."/>
            <person name="Liang R."/>
        </authorList>
    </citation>
    <scope>NUCLEOTIDE SEQUENCE [LARGE SCALE GENOMIC DNA]</scope>
    <source>
        <strain evidence="2 3">SJTF8</strain>
    </source>
</reference>
<proteinExistence type="predicted"/>
<dbReference type="RefSeq" id="WP_081912838.1">
    <property type="nucleotide sequence ID" value="NZ_CP033230.1"/>
</dbReference>
<feature type="domain" description="Knr4/Smi1-like" evidence="1">
    <location>
        <begin position="23"/>
        <end position="149"/>
    </location>
</feature>
<dbReference type="Pfam" id="PF09346">
    <property type="entry name" value="SMI1_KNR4"/>
    <property type="match status" value="1"/>
</dbReference>
<dbReference type="Gene3D" id="3.40.1580.10">
    <property type="entry name" value="SMI1/KNR4-like"/>
    <property type="match status" value="1"/>
</dbReference>
<dbReference type="AlphaFoldDB" id="A0A3G2UXV8"/>
<dbReference type="Proteomes" id="UP000280708">
    <property type="component" value="Chromosome"/>
</dbReference>
<evidence type="ECO:0000313" key="2">
    <source>
        <dbReference type="EMBL" id="AYO77091.1"/>
    </source>
</evidence>
<accession>A0A3G2UXV8</accession>
<gene>
    <name evidence="2" type="ORF">EBF16_09215</name>
</gene>
<sequence length="177" mass="19557">MTFQFDPSFDAESLHMPGDSLIELDQIESSLRILLPSELRDLFIEFGSAIVFNKDVEFPAEKCAYSDDSGRIGVSVIYGPVDGSLGIIRINEQLSMQIPKTSVVFAEIGLGNMLLIDRIDGKISVWLHDEALPSRAITPVYDSFHDFIDALVAFDPPPLPSLKELGLDLKAMGIEEE</sequence>
<dbReference type="InterPro" id="IPR037883">
    <property type="entry name" value="Knr4/Smi1-like_sf"/>
</dbReference>
<evidence type="ECO:0000313" key="3">
    <source>
        <dbReference type="Proteomes" id="UP000280708"/>
    </source>
</evidence>
<organism evidence="2 3">
    <name type="scientific">Sphingobium yanoikuyae</name>
    <name type="common">Sphingomonas yanoikuyae</name>
    <dbReference type="NCBI Taxonomy" id="13690"/>
    <lineage>
        <taxon>Bacteria</taxon>
        <taxon>Pseudomonadati</taxon>
        <taxon>Pseudomonadota</taxon>
        <taxon>Alphaproteobacteria</taxon>
        <taxon>Sphingomonadales</taxon>
        <taxon>Sphingomonadaceae</taxon>
        <taxon>Sphingobium</taxon>
    </lineage>
</organism>
<dbReference type="InterPro" id="IPR018958">
    <property type="entry name" value="Knr4/Smi1-like_dom"/>
</dbReference>